<evidence type="ECO:0008006" key="3">
    <source>
        <dbReference type="Google" id="ProtNLM"/>
    </source>
</evidence>
<protein>
    <recommendedName>
        <fullName evidence="3">Ankyrin</fullName>
    </recommendedName>
</protein>
<sequence length="257" mass="29467">MATRRRPVDLIIHHCIISRGLRRALRLKLVCKPFRASFERTLFPTRVLDDAKWGHHFREARWGLRKHNGATVLWHDYLVFRCRARSKSSEPALWWAGKMRSVLDSLIRYHRRVQSQAQDDTARDTDEMLEKLCWVVINGCKTGCEGWEYLGEEHTGPHNLGLSTLSAATYFGYASLARELLDQDSSMDPTKRDGLFHSPMYIAARTGQADMLQLLQGRLPEFEHGTPNGPRLNWRSKLGPGSLRGACVRGDLDMVRL</sequence>
<reference evidence="1" key="1">
    <citation type="submission" date="2023-06" db="EMBL/GenBank/DDBJ databases">
        <title>Genome-scale phylogeny and comparative genomics of the fungal order Sordariales.</title>
        <authorList>
            <consortium name="Lawrence Berkeley National Laboratory"/>
            <person name="Hensen N."/>
            <person name="Bonometti L."/>
            <person name="Westerberg I."/>
            <person name="Brannstrom I.O."/>
            <person name="Guillou S."/>
            <person name="Cros-Aarteil S."/>
            <person name="Calhoun S."/>
            <person name="Haridas S."/>
            <person name="Kuo A."/>
            <person name="Mondo S."/>
            <person name="Pangilinan J."/>
            <person name="Riley R."/>
            <person name="Labutti K."/>
            <person name="Andreopoulos B."/>
            <person name="Lipzen A."/>
            <person name="Chen C."/>
            <person name="Yanf M."/>
            <person name="Daum C."/>
            <person name="Ng V."/>
            <person name="Clum A."/>
            <person name="Steindorff A."/>
            <person name="Ohm R."/>
            <person name="Martin F."/>
            <person name="Silar P."/>
            <person name="Natvig D."/>
            <person name="Lalanne C."/>
            <person name="Gautier V."/>
            <person name="Ament-Velasquez S.L."/>
            <person name="Kruys A."/>
            <person name="Hutchinson M.I."/>
            <person name="Powell A.J."/>
            <person name="Barry K."/>
            <person name="Miller A.N."/>
            <person name="Grigoriev I.V."/>
            <person name="Debuchy R."/>
            <person name="Gladieux P."/>
            <person name="Thoren M.H."/>
            <person name="Johannesson H."/>
        </authorList>
    </citation>
    <scope>NUCLEOTIDE SEQUENCE</scope>
    <source>
        <strain evidence="1">SMH4607-1</strain>
    </source>
</reference>
<dbReference type="InterPro" id="IPR036770">
    <property type="entry name" value="Ankyrin_rpt-contain_sf"/>
</dbReference>
<dbReference type="AlphaFoldDB" id="A0AA40ANM8"/>
<comment type="caution">
    <text evidence="1">The sequence shown here is derived from an EMBL/GenBank/DDBJ whole genome shotgun (WGS) entry which is preliminary data.</text>
</comment>
<proteinExistence type="predicted"/>
<dbReference type="SUPFAM" id="SSF48403">
    <property type="entry name" value="Ankyrin repeat"/>
    <property type="match status" value="1"/>
</dbReference>
<organism evidence="1 2">
    <name type="scientific">Lasiosphaeris hirsuta</name>
    <dbReference type="NCBI Taxonomy" id="260670"/>
    <lineage>
        <taxon>Eukaryota</taxon>
        <taxon>Fungi</taxon>
        <taxon>Dikarya</taxon>
        <taxon>Ascomycota</taxon>
        <taxon>Pezizomycotina</taxon>
        <taxon>Sordariomycetes</taxon>
        <taxon>Sordariomycetidae</taxon>
        <taxon>Sordariales</taxon>
        <taxon>Lasiosphaeriaceae</taxon>
        <taxon>Lasiosphaeris</taxon>
    </lineage>
</organism>
<dbReference type="Gene3D" id="1.25.40.20">
    <property type="entry name" value="Ankyrin repeat-containing domain"/>
    <property type="match status" value="1"/>
</dbReference>
<name>A0AA40ANM8_9PEZI</name>
<dbReference type="Proteomes" id="UP001172102">
    <property type="component" value="Unassembled WGS sequence"/>
</dbReference>
<evidence type="ECO:0000313" key="2">
    <source>
        <dbReference type="Proteomes" id="UP001172102"/>
    </source>
</evidence>
<keyword evidence="2" id="KW-1185">Reference proteome</keyword>
<dbReference type="EMBL" id="JAUKUA010000003">
    <property type="protein sequence ID" value="KAK0719176.1"/>
    <property type="molecule type" value="Genomic_DNA"/>
</dbReference>
<evidence type="ECO:0000313" key="1">
    <source>
        <dbReference type="EMBL" id="KAK0719176.1"/>
    </source>
</evidence>
<accession>A0AA40ANM8</accession>
<gene>
    <name evidence="1" type="ORF">B0H67DRAFT_642553</name>
</gene>